<accession>A0A137P0F7</accession>
<name>A0A137P0F7_CONC2</name>
<feature type="transmembrane region" description="Helical" evidence="1">
    <location>
        <begin position="234"/>
        <end position="255"/>
    </location>
</feature>
<dbReference type="Proteomes" id="UP000070444">
    <property type="component" value="Unassembled WGS sequence"/>
</dbReference>
<dbReference type="Gene3D" id="1.20.1070.10">
    <property type="entry name" value="Rhodopsin 7-helix transmembrane proteins"/>
    <property type="match status" value="1"/>
</dbReference>
<keyword evidence="3" id="KW-1185">Reference proteome</keyword>
<dbReference type="EMBL" id="KQ964574">
    <property type="protein sequence ID" value="KXN68462.1"/>
    <property type="molecule type" value="Genomic_DNA"/>
</dbReference>
<gene>
    <name evidence="2" type="ORF">CONCODRAFT_9260</name>
</gene>
<feature type="transmembrane region" description="Helical" evidence="1">
    <location>
        <begin position="131"/>
        <end position="153"/>
    </location>
</feature>
<feature type="transmembrane region" description="Helical" evidence="1">
    <location>
        <begin position="18"/>
        <end position="40"/>
    </location>
</feature>
<evidence type="ECO:0008006" key="4">
    <source>
        <dbReference type="Google" id="ProtNLM"/>
    </source>
</evidence>
<evidence type="ECO:0000256" key="1">
    <source>
        <dbReference type="SAM" id="Phobius"/>
    </source>
</evidence>
<keyword evidence="1" id="KW-1133">Transmembrane helix</keyword>
<feature type="transmembrane region" description="Helical" evidence="1">
    <location>
        <begin position="173"/>
        <end position="196"/>
    </location>
</feature>
<evidence type="ECO:0000313" key="3">
    <source>
        <dbReference type="Proteomes" id="UP000070444"/>
    </source>
</evidence>
<feature type="transmembrane region" description="Helical" evidence="1">
    <location>
        <begin position="61"/>
        <end position="82"/>
    </location>
</feature>
<dbReference type="AlphaFoldDB" id="A0A137P0F7"/>
<keyword evidence="1" id="KW-0812">Transmembrane</keyword>
<sequence>MNEDEFSKIQAEAYPYNIILSSISTVASACAIVFCLLMIVSIYKIGWKKLDCSMKLAGVTVIFDLLEGIVGLVLSICCLLNLDGYLKYKLGCHLVYLFIILVDLTSFNLTGIVALERYLIIVRGVKLSNNYLFLIIGVFTIINVSGCVIGIYYDSIGILPAAVYCFLKYDNIGGISSQIIALFSNATSVSMIYFCYMKIMMQRVVQLGELRELFPGKYESITKQRNMTIIKSSILILTSTIANAPYLLITVISMFHPDLFTPLLDTIRTAFVMLNMVTNSLLLLVMRSDLLNELFN</sequence>
<keyword evidence="1" id="KW-0472">Membrane</keyword>
<protein>
    <recommendedName>
        <fullName evidence="4">G-protein coupled receptors family 1 profile domain-containing protein</fullName>
    </recommendedName>
</protein>
<organism evidence="2 3">
    <name type="scientific">Conidiobolus coronatus (strain ATCC 28846 / CBS 209.66 / NRRL 28638)</name>
    <name type="common">Delacroixia coronata</name>
    <dbReference type="NCBI Taxonomy" id="796925"/>
    <lineage>
        <taxon>Eukaryota</taxon>
        <taxon>Fungi</taxon>
        <taxon>Fungi incertae sedis</taxon>
        <taxon>Zoopagomycota</taxon>
        <taxon>Entomophthoromycotina</taxon>
        <taxon>Entomophthoromycetes</taxon>
        <taxon>Entomophthorales</taxon>
        <taxon>Ancylistaceae</taxon>
        <taxon>Conidiobolus</taxon>
    </lineage>
</organism>
<evidence type="ECO:0000313" key="2">
    <source>
        <dbReference type="EMBL" id="KXN68462.1"/>
    </source>
</evidence>
<feature type="transmembrane region" description="Helical" evidence="1">
    <location>
        <begin position="267"/>
        <end position="286"/>
    </location>
</feature>
<dbReference type="SUPFAM" id="SSF81321">
    <property type="entry name" value="Family A G protein-coupled receptor-like"/>
    <property type="match status" value="1"/>
</dbReference>
<proteinExistence type="predicted"/>
<feature type="transmembrane region" description="Helical" evidence="1">
    <location>
        <begin position="94"/>
        <end position="119"/>
    </location>
</feature>
<reference evidence="2 3" key="1">
    <citation type="journal article" date="2015" name="Genome Biol. Evol.">
        <title>Phylogenomic analyses indicate that early fungi evolved digesting cell walls of algal ancestors of land plants.</title>
        <authorList>
            <person name="Chang Y."/>
            <person name="Wang S."/>
            <person name="Sekimoto S."/>
            <person name="Aerts A.L."/>
            <person name="Choi C."/>
            <person name="Clum A."/>
            <person name="LaButti K.M."/>
            <person name="Lindquist E.A."/>
            <person name="Yee Ngan C."/>
            <person name="Ohm R.A."/>
            <person name="Salamov A.A."/>
            <person name="Grigoriev I.V."/>
            <person name="Spatafora J.W."/>
            <person name="Berbee M.L."/>
        </authorList>
    </citation>
    <scope>NUCLEOTIDE SEQUENCE [LARGE SCALE GENOMIC DNA]</scope>
    <source>
        <strain evidence="2 3">NRRL 28638</strain>
    </source>
</reference>